<feature type="signal peptide" evidence="2">
    <location>
        <begin position="1"/>
        <end position="22"/>
    </location>
</feature>
<keyword evidence="2" id="KW-0732">Signal</keyword>
<comment type="caution">
    <text evidence="3">The sequence shown here is derived from an EMBL/GenBank/DDBJ whole genome shotgun (WGS) entry which is preliminary data.</text>
</comment>
<keyword evidence="4" id="KW-1185">Reference proteome</keyword>
<feature type="region of interest" description="Disordered" evidence="1">
    <location>
        <begin position="132"/>
        <end position="179"/>
    </location>
</feature>
<accession>A0A9W8B4X5</accession>
<feature type="chain" id="PRO_5040900983" evidence="2">
    <location>
        <begin position="23"/>
        <end position="195"/>
    </location>
</feature>
<proteinExistence type="predicted"/>
<dbReference type="Proteomes" id="UP001151582">
    <property type="component" value="Unassembled WGS sequence"/>
</dbReference>
<name>A0A9W8B4X5_9FUNG</name>
<reference evidence="3" key="1">
    <citation type="submission" date="2022-07" db="EMBL/GenBank/DDBJ databases">
        <title>Phylogenomic reconstructions and comparative analyses of Kickxellomycotina fungi.</title>
        <authorList>
            <person name="Reynolds N.K."/>
            <person name="Stajich J.E."/>
            <person name="Barry K."/>
            <person name="Grigoriev I.V."/>
            <person name="Crous P."/>
            <person name="Smith M.E."/>
        </authorList>
    </citation>
    <scope>NUCLEOTIDE SEQUENCE</scope>
    <source>
        <strain evidence="3">RSA 567</strain>
    </source>
</reference>
<evidence type="ECO:0000313" key="3">
    <source>
        <dbReference type="EMBL" id="KAJ1982251.1"/>
    </source>
</evidence>
<gene>
    <name evidence="3" type="ORF">H4R34_001775</name>
</gene>
<sequence>MKFATAILTLAGLTLPATLVQGTLPMPGGRYSVDQDAVFNKLYKKVASGFSPTSYVDQDAELKRLYQEVSNGFSPTNLVDQNAELEQLYDGVSNGFSPKTKAGQSSDRINPFDPIDDPQNFALFQSAQGSLDGMSDVGDMDDPEAYTGSFGQGNLEPLSLPLHPARMQSNPSSSYLFNENDQTRYQLESALSAAY</sequence>
<evidence type="ECO:0000256" key="1">
    <source>
        <dbReference type="SAM" id="MobiDB-lite"/>
    </source>
</evidence>
<organism evidence="3 4">
    <name type="scientific">Dimargaris verticillata</name>
    <dbReference type="NCBI Taxonomy" id="2761393"/>
    <lineage>
        <taxon>Eukaryota</taxon>
        <taxon>Fungi</taxon>
        <taxon>Fungi incertae sedis</taxon>
        <taxon>Zoopagomycota</taxon>
        <taxon>Kickxellomycotina</taxon>
        <taxon>Dimargaritomycetes</taxon>
        <taxon>Dimargaritales</taxon>
        <taxon>Dimargaritaceae</taxon>
        <taxon>Dimargaris</taxon>
    </lineage>
</organism>
<feature type="compositionally biased region" description="Polar residues" evidence="1">
    <location>
        <begin position="167"/>
        <end position="179"/>
    </location>
</feature>
<dbReference type="AlphaFoldDB" id="A0A9W8B4X5"/>
<evidence type="ECO:0000256" key="2">
    <source>
        <dbReference type="SAM" id="SignalP"/>
    </source>
</evidence>
<evidence type="ECO:0000313" key="4">
    <source>
        <dbReference type="Proteomes" id="UP001151582"/>
    </source>
</evidence>
<protein>
    <submittedName>
        <fullName evidence="3">Uncharacterized protein</fullName>
    </submittedName>
</protein>
<dbReference type="EMBL" id="JANBQB010000096">
    <property type="protein sequence ID" value="KAJ1982251.1"/>
    <property type="molecule type" value="Genomic_DNA"/>
</dbReference>